<dbReference type="AlphaFoldDB" id="A0A8T0S140"/>
<evidence type="ECO:0000313" key="1">
    <source>
        <dbReference type="EMBL" id="KAG2590778.1"/>
    </source>
</evidence>
<comment type="caution">
    <text evidence="1">The sequence shown here is derived from an EMBL/GenBank/DDBJ whole genome shotgun (WGS) entry which is preliminary data.</text>
</comment>
<accession>A0A8T0S140</accession>
<proteinExistence type="predicted"/>
<protein>
    <submittedName>
        <fullName evidence="1">Uncharacterized protein</fullName>
    </submittedName>
</protein>
<evidence type="ECO:0000313" key="2">
    <source>
        <dbReference type="Proteomes" id="UP000823388"/>
    </source>
</evidence>
<gene>
    <name evidence="1" type="ORF">PVAP13_5NG413440</name>
</gene>
<reference evidence="1" key="1">
    <citation type="submission" date="2020-05" db="EMBL/GenBank/DDBJ databases">
        <title>WGS assembly of Panicum virgatum.</title>
        <authorList>
            <person name="Lovell J.T."/>
            <person name="Jenkins J."/>
            <person name="Shu S."/>
            <person name="Juenger T.E."/>
            <person name="Schmutz J."/>
        </authorList>
    </citation>
    <scope>NUCLEOTIDE SEQUENCE</scope>
    <source>
        <strain evidence="1">AP13</strain>
    </source>
</reference>
<dbReference type="Proteomes" id="UP000823388">
    <property type="component" value="Chromosome 5N"/>
</dbReference>
<sequence>MAAGGSSVEEDAFGGGFGSLHSMLQWAIGNSDPEKLKKKEADVQEIVCR</sequence>
<name>A0A8T0S140_PANVG</name>
<dbReference type="EMBL" id="CM029046">
    <property type="protein sequence ID" value="KAG2590778.1"/>
    <property type="molecule type" value="Genomic_DNA"/>
</dbReference>
<organism evidence="1 2">
    <name type="scientific">Panicum virgatum</name>
    <name type="common">Blackwell switchgrass</name>
    <dbReference type="NCBI Taxonomy" id="38727"/>
    <lineage>
        <taxon>Eukaryota</taxon>
        <taxon>Viridiplantae</taxon>
        <taxon>Streptophyta</taxon>
        <taxon>Embryophyta</taxon>
        <taxon>Tracheophyta</taxon>
        <taxon>Spermatophyta</taxon>
        <taxon>Magnoliopsida</taxon>
        <taxon>Liliopsida</taxon>
        <taxon>Poales</taxon>
        <taxon>Poaceae</taxon>
        <taxon>PACMAD clade</taxon>
        <taxon>Panicoideae</taxon>
        <taxon>Panicodae</taxon>
        <taxon>Paniceae</taxon>
        <taxon>Panicinae</taxon>
        <taxon>Panicum</taxon>
        <taxon>Panicum sect. Hiantes</taxon>
    </lineage>
</organism>
<keyword evidence="2" id="KW-1185">Reference proteome</keyword>